<keyword evidence="4" id="KW-1185">Reference proteome</keyword>
<gene>
    <name evidence="3" type="ORF">FNH04_41460</name>
</gene>
<dbReference type="AlphaFoldDB" id="A0A5N8WIQ8"/>
<evidence type="ECO:0000313" key="4">
    <source>
        <dbReference type="Proteomes" id="UP000326979"/>
    </source>
</evidence>
<feature type="signal peptide" evidence="2">
    <location>
        <begin position="1"/>
        <end position="16"/>
    </location>
</feature>
<accession>A0A5N8WIQ8</accession>
<sequence length="240" mass="25550">MTVFALVLLGASPSAAGGPTSVLLVSPTSQETSSLYATDERYTLLQDHLGPMDGTLDRGDEEPPKVDETIGHQVNVTWLIHDVTPWRVDQVYPLMPKARGVWIHTARGGSDGTAGTWHKAAHPEKLRGLLMELGVMGEVLKGQDTGSGTDTGTGTDAQPGRSADDDSAAVSTAGDRPPAEAATGLGTNWWWVIPGLVAGVALTSALRPLAARAGWRPHTGGRSWWRQRPEPGPRQELRDV</sequence>
<organism evidence="3 4">
    <name type="scientific">Streptomyces phyllanthi</name>
    <dbReference type="NCBI Taxonomy" id="1803180"/>
    <lineage>
        <taxon>Bacteria</taxon>
        <taxon>Bacillati</taxon>
        <taxon>Actinomycetota</taxon>
        <taxon>Actinomycetes</taxon>
        <taxon>Kitasatosporales</taxon>
        <taxon>Streptomycetaceae</taxon>
        <taxon>Streptomyces</taxon>
    </lineage>
</organism>
<dbReference type="OrthoDB" id="3698271at2"/>
<feature type="chain" id="PRO_5025049754" evidence="2">
    <location>
        <begin position="17"/>
        <end position="240"/>
    </location>
</feature>
<comment type="caution">
    <text evidence="3">The sequence shown here is derived from an EMBL/GenBank/DDBJ whole genome shotgun (WGS) entry which is preliminary data.</text>
</comment>
<evidence type="ECO:0000256" key="2">
    <source>
        <dbReference type="SAM" id="SignalP"/>
    </source>
</evidence>
<feature type="region of interest" description="Disordered" evidence="1">
    <location>
        <begin position="140"/>
        <end position="181"/>
    </location>
</feature>
<protein>
    <submittedName>
        <fullName evidence="3">Uncharacterized protein</fullName>
    </submittedName>
</protein>
<keyword evidence="2" id="KW-0732">Signal</keyword>
<dbReference type="EMBL" id="VJZE01000588">
    <property type="protein sequence ID" value="MPY46145.1"/>
    <property type="molecule type" value="Genomic_DNA"/>
</dbReference>
<feature type="compositionally biased region" description="Basic and acidic residues" evidence="1">
    <location>
        <begin position="227"/>
        <end position="240"/>
    </location>
</feature>
<evidence type="ECO:0000256" key="1">
    <source>
        <dbReference type="SAM" id="MobiDB-lite"/>
    </source>
</evidence>
<evidence type="ECO:0000313" key="3">
    <source>
        <dbReference type="EMBL" id="MPY46145.1"/>
    </source>
</evidence>
<feature type="region of interest" description="Disordered" evidence="1">
    <location>
        <begin position="215"/>
        <end position="240"/>
    </location>
</feature>
<proteinExistence type="predicted"/>
<name>A0A5N8WIQ8_9ACTN</name>
<feature type="compositionally biased region" description="Low complexity" evidence="1">
    <location>
        <begin position="142"/>
        <end position="156"/>
    </location>
</feature>
<reference evidence="3 4" key="1">
    <citation type="submission" date="2019-07" db="EMBL/GenBank/DDBJ databases">
        <title>New species of Amycolatopsis and Streptomyces.</title>
        <authorList>
            <person name="Duangmal K."/>
            <person name="Teo W.F.A."/>
            <person name="Lipun K."/>
        </authorList>
    </citation>
    <scope>NUCLEOTIDE SEQUENCE [LARGE SCALE GENOMIC DNA]</scope>
    <source>
        <strain evidence="3 4">TISTR 2346</strain>
    </source>
</reference>
<dbReference type="Proteomes" id="UP000326979">
    <property type="component" value="Unassembled WGS sequence"/>
</dbReference>